<organism evidence="14 15">
    <name type="scientific">Blautia segnis</name>
    <dbReference type="NCBI Taxonomy" id="2763030"/>
    <lineage>
        <taxon>Bacteria</taxon>
        <taxon>Bacillati</taxon>
        <taxon>Bacillota</taxon>
        <taxon>Clostridia</taxon>
        <taxon>Lachnospirales</taxon>
        <taxon>Lachnospiraceae</taxon>
        <taxon>Blautia</taxon>
    </lineage>
</organism>
<accession>A0A8I0AD87</accession>
<dbReference type="SUPFAM" id="SSF51445">
    <property type="entry name" value="(Trans)glycosidases"/>
    <property type="match status" value="1"/>
</dbReference>
<dbReference type="GO" id="GO:0003844">
    <property type="term" value="F:1,4-alpha-glucan branching enzyme activity"/>
    <property type="evidence" value="ECO:0007669"/>
    <property type="project" value="UniProtKB-UniRule"/>
</dbReference>
<dbReference type="Gene3D" id="2.60.40.10">
    <property type="entry name" value="Immunoglobulins"/>
    <property type="match status" value="1"/>
</dbReference>
<feature type="domain" description="Glycosyl hydrolase family 13 catalytic" evidence="13">
    <location>
        <begin position="136"/>
        <end position="504"/>
    </location>
</feature>
<keyword evidence="8" id="KW-0808">Transferase</keyword>
<comment type="function">
    <text evidence="2">Catalyzes the formation of the alpha-1,6-glucosidic linkages in glycogen by scission of a 1,4-alpha-linked oligosaccharide from growing alpha-1,4-glucan chains and the subsequent attachment of the oligosaccharide to the alpha-1,6 position.</text>
</comment>
<dbReference type="Proteomes" id="UP000652847">
    <property type="component" value="Unassembled WGS sequence"/>
</dbReference>
<dbReference type="PANTHER" id="PTHR43651">
    <property type="entry name" value="1,4-ALPHA-GLUCAN-BRANCHING ENZYME"/>
    <property type="match status" value="1"/>
</dbReference>
<evidence type="ECO:0000313" key="14">
    <source>
        <dbReference type="EMBL" id="MBC5649982.1"/>
    </source>
</evidence>
<protein>
    <recommendedName>
        <fullName evidence="5 11">1,4-alpha-glucan branching enzyme</fullName>
        <ecNumber evidence="5 11">2.4.1.18</ecNumber>
    </recommendedName>
</protein>
<evidence type="ECO:0000256" key="1">
    <source>
        <dbReference type="ARBA" id="ARBA00000826"/>
    </source>
</evidence>
<dbReference type="NCBIfam" id="NF008967">
    <property type="entry name" value="PRK12313.1"/>
    <property type="match status" value="1"/>
</dbReference>
<evidence type="ECO:0000256" key="7">
    <source>
        <dbReference type="ARBA" id="ARBA00022676"/>
    </source>
</evidence>
<evidence type="ECO:0000256" key="10">
    <source>
        <dbReference type="ARBA" id="ARBA00023277"/>
    </source>
</evidence>
<dbReference type="InterPro" id="IPR037439">
    <property type="entry name" value="Branching_enzy"/>
</dbReference>
<keyword evidence="6" id="KW-0321">Glycogen metabolism</keyword>
<dbReference type="Gene3D" id="2.60.40.1180">
    <property type="entry name" value="Golgi alpha-mannosidase II"/>
    <property type="match status" value="1"/>
</dbReference>
<evidence type="ECO:0000313" key="15">
    <source>
        <dbReference type="Proteomes" id="UP000652847"/>
    </source>
</evidence>
<dbReference type="EMBL" id="JACOOT010000005">
    <property type="protein sequence ID" value="MBC5649982.1"/>
    <property type="molecule type" value="Genomic_DNA"/>
</dbReference>
<dbReference type="EC" id="2.4.1.18" evidence="5 11"/>
<comment type="catalytic activity">
    <reaction evidence="1">
        <text>Transfers a segment of a (1-&gt;4)-alpha-D-glucan chain to a primary hydroxy group in a similar glucan chain.</text>
        <dbReference type="EC" id="2.4.1.18"/>
    </reaction>
</comment>
<name>A0A8I0AD87_9FIRM</name>
<dbReference type="Pfam" id="PF02806">
    <property type="entry name" value="Alpha-amylase_C"/>
    <property type="match status" value="1"/>
</dbReference>
<dbReference type="CDD" id="cd11322">
    <property type="entry name" value="AmyAc_Glg_BE"/>
    <property type="match status" value="1"/>
</dbReference>
<dbReference type="PIRSF" id="PIRSF000463">
    <property type="entry name" value="GlgB"/>
    <property type="match status" value="1"/>
</dbReference>
<dbReference type="InterPro" id="IPR044143">
    <property type="entry name" value="GlgB_N_E_set_prok"/>
</dbReference>
<dbReference type="GO" id="GO:0005978">
    <property type="term" value="P:glycogen biosynthetic process"/>
    <property type="evidence" value="ECO:0007669"/>
    <property type="project" value="UniProtKB-UniRule"/>
</dbReference>
<dbReference type="SMART" id="SM00642">
    <property type="entry name" value="Aamy"/>
    <property type="match status" value="1"/>
</dbReference>
<feature type="active site" description="Nucleophile" evidence="12">
    <location>
        <position position="294"/>
    </location>
</feature>
<gene>
    <name evidence="14" type="primary">glgB</name>
    <name evidence="14" type="ORF">H8S54_02295</name>
</gene>
<feature type="active site" description="Proton donor" evidence="12">
    <location>
        <position position="337"/>
    </location>
</feature>
<dbReference type="InterPro" id="IPR006048">
    <property type="entry name" value="A-amylase/branching_C"/>
</dbReference>
<dbReference type="Pfam" id="PF00128">
    <property type="entry name" value="Alpha-amylase"/>
    <property type="match status" value="1"/>
</dbReference>
<dbReference type="SUPFAM" id="SSF51011">
    <property type="entry name" value="Glycosyl hydrolase domain"/>
    <property type="match status" value="1"/>
</dbReference>
<dbReference type="PANTHER" id="PTHR43651:SF3">
    <property type="entry name" value="1,4-ALPHA-GLUCAN-BRANCHING ENZYME"/>
    <property type="match status" value="1"/>
</dbReference>
<dbReference type="InterPro" id="IPR017853">
    <property type="entry name" value="GH"/>
</dbReference>
<evidence type="ECO:0000256" key="8">
    <source>
        <dbReference type="ARBA" id="ARBA00022679"/>
    </source>
</evidence>
<dbReference type="GO" id="GO:0043169">
    <property type="term" value="F:cation binding"/>
    <property type="evidence" value="ECO:0007669"/>
    <property type="project" value="InterPro"/>
</dbReference>
<evidence type="ECO:0000256" key="9">
    <source>
        <dbReference type="ARBA" id="ARBA00023056"/>
    </source>
</evidence>
<comment type="pathway">
    <text evidence="3">Glycan biosynthesis; glycogen biosynthesis.</text>
</comment>
<evidence type="ECO:0000259" key="13">
    <source>
        <dbReference type="SMART" id="SM00642"/>
    </source>
</evidence>
<dbReference type="InterPro" id="IPR006407">
    <property type="entry name" value="GlgB"/>
</dbReference>
<keyword evidence="7" id="KW-0328">Glycosyltransferase</keyword>
<dbReference type="Pfam" id="PF02922">
    <property type="entry name" value="CBM_48"/>
    <property type="match status" value="1"/>
</dbReference>
<dbReference type="CDD" id="cd02855">
    <property type="entry name" value="E_set_GBE_prok_N"/>
    <property type="match status" value="1"/>
</dbReference>
<comment type="similarity">
    <text evidence="4">Belongs to the glycosyl hydrolase 13 family. GlgB subfamily.</text>
</comment>
<dbReference type="InterPro" id="IPR013780">
    <property type="entry name" value="Glyco_hydro_b"/>
</dbReference>
<evidence type="ECO:0000256" key="11">
    <source>
        <dbReference type="NCBIfam" id="TIGR01515"/>
    </source>
</evidence>
<evidence type="ECO:0000256" key="6">
    <source>
        <dbReference type="ARBA" id="ARBA00022600"/>
    </source>
</evidence>
<dbReference type="Gene3D" id="3.20.20.80">
    <property type="entry name" value="Glycosidases"/>
    <property type="match status" value="1"/>
</dbReference>
<dbReference type="GO" id="GO:0004553">
    <property type="term" value="F:hydrolase activity, hydrolyzing O-glycosyl compounds"/>
    <property type="evidence" value="ECO:0007669"/>
    <property type="project" value="InterPro"/>
</dbReference>
<evidence type="ECO:0000256" key="12">
    <source>
        <dbReference type="PIRSR" id="PIRSR000463-1"/>
    </source>
</evidence>
<dbReference type="UniPathway" id="UPA00164"/>
<reference evidence="14 15" key="1">
    <citation type="submission" date="2020-08" db="EMBL/GenBank/DDBJ databases">
        <title>Genome public.</title>
        <authorList>
            <person name="Liu C."/>
            <person name="Sun Q."/>
        </authorList>
    </citation>
    <scope>NUCLEOTIDE SEQUENCE [LARGE SCALE GENOMIC DNA]</scope>
    <source>
        <strain evidence="14 15">BX17</strain>
    </source>
</reference>
<dbReference type="GO" id="GO:0005829">
    <property type="term" value="C:cytosol"/>
    <property type="evidence" value="ECO:0007669"/>
    <property type="project" value="TreeGrafter"/>
</dbReference>
<dbReference type="InterPro" id="IPR013783">
    <property type="entry name" value="Ig-like_fold"/>
</dbReference>
<evidence type="ECO:0000256" key="2">
    <source>
        <dbReference type="ARBA" id="ARBA00002953"/>
    </source>
</evidence>
<keyword evidence="15" id="KW-1185">Reference proteome</keyword>
<evidence type="ECO:0000256" key="4">
    <source>
        <dbReference type="ARBA" id="ARBA00009000"/>
    </source>
</evidence>
<keyword evidence="10" id="KW-0119">Carbohydrate metabolism</keyword>
<evidence type="ECO:0000256" key="3">
    <source>
        <dbReference type="ARBA" id="ARBA00004964"/>
    </source>
</evidence>
<comment type="caution">
    <text evidence="14">The sequence shown here is derived from an EMBL/GenBank/DDBJ whole genome shotgun (WGS) entry which is preliminary data.</text>
</comment>
<evidence type="ECO:0000256" key="5">
    <source>
        <dbReference type="ARBA" id="ARBA00012541"/>
    </source>
</evidence>
<dbReference type="NCBIfam" id="TIGR01515">
    <property type="entry name" value="branching_enzym"/>
    <property type="match status" value="1"/>
</dbReference>
<keyword evidence="9" id="KW-0320">Glycogen biosynthesis</keyword>
<dbReference type="InterPro" id="IPR004193">
    <property type="entry name" value="Glyco_hydro_13_N"/>
</dbReference>
<dbReference type="AlphaFoldDB" id="A0A8I0AD87"/>
<proteinExistence type="inferred from homology"/>
<sequence>MDFYNFYTGKEFEAYQYLGAHVLESGTTFRTFAPAAQRVSVIGEFNGWTETPMNRVHDGNFWECTIDGVGSDLMYKYRIYRQDGSFIDHADPYAFYSEMRPGTASKTYALGGYKFKDAKWQKGCKVGHDKPINIYEMHFGSWKKRGEGQEDWYTYEELAPILIAYLKEYGYNYVEIMPLCEYPCDESWGYQDTGYFSPTARYGKPEELKSFVDQCHQAGIGVILDFVPVHFAVNDYALAEYDGTALYEYPNMAVGRNEWGSCNFMHSRGEVCSFLQSSAYYWLREFHFDGLRMDAVGNLIYWQGDANRGENLAALKFIRTMNQGLKERVPECLLFAEDSTPYQGVTKAVWEGGLGFDYKWDLGWMHDTLSYFQADANERREKYHKLTFSMMYYYNERYILPLSHDEVVHGKATIAQKMNGGYDGKFPQARAFYMYMYAHPGAKLNFMGNELAQLKEWCEKDELDWILLKFPIHEAFHKFMADLNKCYLTNNAFYQRDIRQDGFEWVDCHQEQKCMYLFERISGDQKILAVFNFSDETQEYTLEKDYAGYELLLASDMVKYGGKKRYTKKEKEIKGGKAVFKMGPFSARYYLVK</sequence>
<dbReference type="RefSeq" id="WP_117851053.1">
    <property type="nucleotide sequence ID" value="NZ_JACOOT010000005.1"/>
</dbReference>
<dbReference type="InterPro" id="IPR006047">
    <property type="entry name" value="GH13_cat_dom"/>
</dbReference>